<sequence>MRKVSTDFLLTGGYGSNLGDDAMLISILLELTERFSGSTIIVFCYNKDNIPQEAKESFPNVTYFDRSDKIDITANFRIYGGGNQHFTINSSNAVKDELLRKIKFQFNNSREFLFTFKKRFGKANLKFRKSIYLGIGLGPFKIMPDLSYLDDALVILREKLSLTYHKDAILGCDPCFNPLFIDKIIKDKEVLKDNVKPNIGIVVRDWYHDFERNKEILDSIQKYINILNPFYKITIINFCSVLDFQYRSVLVNYDDEIIYDSRKNHFFQFVRQISNMNMVISMRYHGLVFASILNIPSIGLNIDPKIEQFTKEFDSPYLKTIEIGENEEIVLNLINSTLKAKNIDVSDIKVADFFVNRYKIMIDSMVTYIESND</sequence>
<feature type="domain" description="Polysaccharide pyruvyl transferase" evidence="1">
    <location>
        <begin position="17"/>
        <end position="303"/>
    </location>
</feature>
<reference evidence="2 3" key="1">
    <citation type="submission" date="2017-01" db="EMBL/GenBank/DDBJ databases">
        <title>Trade-off between light-utilization and light-protection in marine flavobacteria.</title>
        <authorList>
            <person name="Kumagai Y."/>
            <person name="Yoshizawa S."/>
            <person name="Kogure K."/>
            <person name="Iwasaki W."/>
        </authorList>
    </citation>
    <scope>NUCLEOTIDE SEQUENCE [LARGE SCALE GENOMIC DNA]</scope>
    <source>
        <strain evidence="2 3">KCTC 32109</strain>
    </source>
</reference>
<accession>A0A2S7UF50</accession>
<dbReference type="Proteomes" id="UP000239747">
    <property type="component" value="Unassembled WGS sequence"/>
</dbReference>
<dbReference type="InterPro" id="IPR007345">
    <property type="entry name" value="Polysacch_pyruvyl_Trfase"/>
</dbReference>
<dbReference type="OrthoDB" id="624106at2"/>
<dbReference type="Pfam" id="PF04230">
    <property type="entry name" value="PS_pyruv_trans"/>
    <property type="match status" value="1"/>
</dbReference>
<dbReference type="EMBL" id="MTPW01000001">
    <property type="protein sequence ID" value="PQJ33054.1"/>
    <property type="molecule type" value="Genomic_DNA"/>
</dbReference>
<dbReference type="AlphaFoldDB" id="A0A2S7UF50"/>
<evidence type="ECO:0000313" key="3">
    <source>
        <dbReference type="Proteomes" id="UP000239747"/>
    </source>
</evidence>
<keyword evidence="3" id="KW-1185">Reference proteome</keyword>
<organism evidence="2 3">
    <name type="scientific">Nonlabens arenilitoris</name>
    <dbReference type="NCBI Taxonomy" id="1217969"/>
    <lineage>
        <taxon>Bacteria</taxon>
        <taxon>Pseudomonadati</taxon>
        <taxon>Bacteroidota</taxon>
        <taxon>Flavobacteriia</taxon>
        <taxon>Flavobacteriales</taxon>
        <taxon>Flavobacteriaceae</taxon>
        <taxon>Nonlabens</taxon>
    </lineage>
</organism>
<protein>
    <recommendedName>
        <fullName evidence="1">Polysaccharide pyruvyl transferase domain-containing protein</fullName>
    </recommendedName>
</protein>
<evidence type="ECO:0000313" key="2">
    <source>
        <dbReference type="EMBL" id="PQJ33054.1"/>
    </source>
</evidence>
<evidence type="ECO:0000259" key="1">
    <source>
        <dbReference type="Pfam" id="PF04230"/>
    </source>
</evidence>
<proteinExistence type="predicted"/>
<dbReference type="RefSeq" id="WP_105072109.1">
    <property type="nucleotide sequence ID" value="NZ_MTPW01000001.1"/>
</dbReference>
<name>A0A2S7UF50_9FLAO</name>
<gene>
    <name evidence="2" type="ORF">BST92_14495</name>
</gene>
<comment type="caution">
    <text evidence="2">The sequence shown here is derived from an EMBL/GenBank/DDBJ whole genome shotgun (WGS) entry which is preliminary data.</text>
</comment>